<keyword evidence="2" id="KW-0489">Methyltransferase</keyword>
<name>A0A1M4Y253_9FIRM</name>
<reference evidence="3" key="1">
    <citation type="submission" date="2016-11" db="EMBL/GenBank/DDBJ databases">
        <authorList>
            <person name="Varghese N."/>
            <person name="Submissions S."/>
        </authorList>
    </citation>
    <scope>NUCLEOTIDE SEQUENCE [LARGE SCALE GENOMIC DNA]</scope>
    <source>
        <strain evidence="3">DSM 12395</strain>
    </source>
</reference>
<sequence>MTYSKKLIEVALPLEAINKESAREKSIRHGHPSTLHLWWSRKPLATCRAVLFASLVDDPGTYLEGKTAEQERQRLFELIEELVKWENSNNEAVLNKARREIARSVARQKGIALPDDMPPEQVKAFLAEQAPPVLDPFAGGGSIPLEAQRLGLKAYASDLNPVAVLINKAMIEIPPRFANLPPVNPEARSRIGSEVAYQGAAGLAEDIKYYGRLVRDLAHEKIGRLYPPVQLPPAQGGGEARVIAWLWARTVKCPNPACGAQMPLASKFWLSKKKGKAAWVEPVVDHQAGPPEVSFQVRTGQGGPPDGTVNRRGAACLCCGTPVPFDHIRAEGQAGRMQAQLMAVVAEGQRGRVYLNPTEEQVSIAGRAVPEWKPESELPRNPRDFKTPNYGMYTYADLFTNRQLVALTTFSQLVNHIRRVVEKDALAAGMASDETPLAQGGTGAKAYAEAVAVYLGLAVDRCADYWSTIATPGDGFIRNTFARQAIPMSWDFIEGNPFSESTGNWLGACNWIALVLNELPKNGWGKVYQADATQKQEVVNINNKIISTDPPYYDNIGYADLADFFYVWLRYSLKDIYPELFRTMLTPKAEELVATPYRFQGNRDKAKEHFEIGLQKSFKNMCNVTNSNYPVTVYYAFKQVENDGEGGTGNLGQHQLASTGWETMLTGLVTSGFQITGTWPMRTERTARTVSLGTNALASSIVLVCRPRPQDAPVATRRELLSALKKQLPKSLKELQHSHIAPVDLAQAAIGPGMAVFSSYSKVLEADGSPMTVRTALALINQVLDEYMAEQEGEYDADTRWAVAWFEQYGMEAGPYGDAETLSKAKNTSVSGLVAAGILTARAGQVQLLARGDYPEDWQPSRDNRLTVWEAVQYLILHLEKSGEEAAARLLKELGGLAEAARDLAYRLYSICDRQGRAGEALAYNSLVVAWPRLLELAARMPDQPQQGRLF</sequence>
<evidence type="ECO:0000313" key="2">
    <source>
        <dbReference type="EMBL" id="SHE99646.1"/>
    </source>
</evidence>
<evidence type="ECO:0000259" key="1">
    <source>
        <dbReference type="Pfam" id="PF06634"/>
    </source>
</evidence>
<organism evidence="2 3">
    <name type="scientific">Desulforamulus putei DSM 12395</name>
    <dbReference type="NCBI Taxonomy" id="1121429"/>
    <lineage>
        <taxon>Bacteria</taxon>
        <taxon>Bacillati</taxon>
        <taxon>Bacillota</taxon>
        <taxon>Clostridia</taxon>
        <taxon>Eubacteriales</taxon>
        <taxon>Peptococcaceae</taxon>
        <taxon>Desulforamulus</taxon>
    </lineage>
</organism>
<dbReference type="AlphaFoldDB" id="A0A1M4Y253"/>
<dbReference type="SUPFAM" id="SSF53335">
    <property type="entry name" value="S-adenosyl-L-methionine-dependent methyltransferases"/>
    <property type="match status" value="1"/>
</dbReference>
<dbReference type="Pfam" id="PF06634">
    <property type="entry name" value="DUF1156"/>
    <property type="match status" value="1"/>
</dbReference>
<accession>A0A1M4Y253</accession>
<dbReference type="OrthoDB" id="9800801at2"/>
<dbReference type="RefSeq" id="WP_073238385.1">
    <property type="nucleotide sequence ID" value="NZ_FQUY01000009.1"/>
</dbReference>
<dbReference type="EMBL" id="FQUY01000009">
    <property type="protein sequence ID" value="SHE99646.1"/>
    <property type="molecule type" value="Genomic_DNA"/>
</dbReference>
<dbReference type="Gene3D" id="3.40.50.150">
    <property type="entry name" value="Vaccinia Virus protein VP39"/>
    <property type="match status" value="1"/>
</dbReference>
<evidence type="ECO:0000313" key="3">
    <source>
        <dbReference type="Proteomes" id="UP000184148"/>
    </source>
</evidence>
<dbReference type="STRING" id="1121429.SAMN02745133_01609"/>
<dbReference type="GO" id="GO:0032259">
    <property type="term" value="P:methylation"/>
    <property type="evidence" value="ECO:0007669"/>
    <property type="project" value="UniProtKB-KW"/>
</dbReference>
<proteinExistence type="predicted"/>
<dbReference type="InterPro" id="IPR009537">
    <property type="entry name" value="DUF1156"/>
</dbReference>
<keyword evidence="2" id="KW-0808">Transferase</keyword>
<gene>
    <name evidence="2" type="ORF">SAMN02745133_01609</name>
</gene>
<feature type="domain" description="DUF1156" evidence="1">
    <location>
        <begin position="11"/>
        <end position="77"/>
    </location>
</feature>
<dbReference type="GO" id="GO:0008168">
    <property type="term" value="F:methyltransferase activity"/>
    <property type="evidence" value="ECO:0007669"/>
    <property type="project" value="UniProtKB-KW"/>
</dbReference>
<dbReference type="Proteomes" id="UP000184148">
    <property type="component" value="Unassembled WGS sequence"/>
</dbReference>
<dbReference type="InterPro" id="IPR029063">
    <property type="entry name" value="SAM-dependent_MTases_sf"/>
</dbReference>
<protein>
    <submittedName>
        <fullName evidence="2">Putative DNA methylase</fullName>
    </submittedName>
</protein>
<keyword evidence="3" id="KW-1185">Reference proteome</keyword>